<dbReference type="SUPFAM" id="SSF56219">
    <property type="entry name" value="DNase I-like"/>
    <property type="match status" value="1"/>
</dbReference>
<dbReference type="GO" id="GO:0004519">
    <property type="term" value="F:endonuclease activity"/>
    <property type="evidence" value="ECO:0007669"/>
    <property type="project" value="UniProtKB-KW"/>
</dbReference>
<accession>A0A9X2FB32</accession>
<organism evidence="2 3">
    <name type="scientific">Aeoliella straminimaris</name>
    <dbReference type="NCBI Taxonomy" id="2954799"/>
    <lineage>
        <taxon>Bacteria</taxon>
        <taxon>Pseudomonadati</taxon>
        <taxon>Planctomycetota</taxon>
        <taxon>Planctomycetia</taxon>
        <taxon>Pirellulales</taxon>
        <taxon>Lacipirellulaceae</taxon>
        <taxon>Aeoliella</taxon>
    </lineage>
</organism>
<dbReference type="InterPro" id="IPR036691">
    <property type="entry name" value="Endo/exonu/phosph_ase_sf"/>
</dbReference>
<dbReference type="PANTHER" id="PTHR14859:SF15">
    <property type="entry name" value="ENDONUCLEASE_EXONUCLEASE_PHOSPHATASE DOMAIN-CONTAINING PROTEIN"/>
    <property type="match status" value="1"/>
</dbReference>
<evidence type="ECO:0000313" key="3">
    <source>
        <dbReference type="Proteomes" id="UP001155241"/>
    </source>
</evidence>
<dbReference type="InterPro" id="IPR005135">
    <property type="entry name" value="Endo/exonuclease/phosphatase"/>
</dbReference>
<dbReference type="InterPro" id="IPR051916">
    <property type="entry name" value="GPI-anchor_lipid_remodeler"/>
</dbReference>
<dbReference type="PANTHER" id="PTHR14859">
    <property type="entry name" value="CALCOFLUOR WHITE HYPERSENSITIVE PROTEIN PRECURSOR"/>
    <property type="match status" value="1"/>
</dbReference>
<proteinExistence type="predicted"/>
<dbReference type="Pfam" id="PF03372">
    <property type="entry name" value="Exo_endo_phos"/>
    <property type="match status" value="1"/>
</dbReference>
<protein>
    <submittedName>
        <fullName evidence="2">Endonuclease/exonuclease/phosphatase family protein</fullName>
    </submittedName>
</protein>
<dbReference type="AlphaFoldDB" id="A0A9X2FB32"/>
<feature type="domain" description="Endonuclease/exonuclease/phosphatase" evidence="1">
    <location>
        <begin position="37"/>
        <end position="255"/>
    </location>
</feature>
<keyword evidence="3" id="KW-1185">Reference proteome</keyword>
<dbReference type="GO" id="GO:0016020">
    <property type="term" value="C:membrane"/>
    <property type="evidence" value="ECO:0007669"/>
    <property type="project" value="GOC"/>
</dbReference>
<dbReference type="RefSeq" id="WP_252853014.1">
    <property type="nucleotide sequence ID" value="NZ_JAMXLR010000043.1"/>
</dbReference>
<sequence>MTMLSKVPSRVFTLAWFWLGLTVVWCGPLSAAEFRVLTYNIHHGRGLDDNVDLQRIAKVIKSAEPDLVALNEVDKGVNRSGNMDEPAELGKLTGMYAAFEKNIDHDGGEYGNAILSRWPIQKTENVRLPSLYQGEQRGMLMVHIEPEDGQPLWFAATHLDYRPDNAERLASAKMIEQLMANRFGRQPVLLAGDFNAQPNSRVIKQFSQNWLVADSEHTFPANKPVRRIDYVMAQPANLWKVKSAKVLDAPVESDHRPVLVVLYLVD</sequence>
<keyword evidence="2" id="KW-0255">Endonuclease</keyword>
<dbReference type="EMBL" id="JAMXLR010000043">
    <property type="protein sequence ID" value="MCO6044902.1"/>
    <property type="molecule type" value="Genomic_DNA"/>
</dbReference>
<keyword evidence="2" id="KW-0540">Nuclease</keyword>
<name>A0A9X2FB32_9BACT</name>
<evidence type="ECO:0000259" key="1">
    <source>
        <dbReference type="Pfam" id="PF03372"/>
    </source>
</evidence>
<dbReference type="GO" id="GO:0006506">
    <property type="term" value="P:GPI anchor biosynthetic process"/>
    <property type="evidence" value="ECO:0007669"/>
    <property type="project" value="TreeGrafter"/>
</dbReference>
<comment type="caution">
    <text evidence="2">The sequence shown here is derived from an EMBL/GenBank/DDBJ whole genome shotgun (WGS) entry which is preliminary data.</text>
</comment>
<evidence type="ECO:0000313" key="2">
    <source>
        <dbReference type="EMBL" id="MCO6044902.1"/>
    </source>
</evidence>
<dbReference type="Proteomes" id="UP001155241">
    <property type="component" value="Unassembled WGS sequence"/>
</dbReference>
<reference evidence="2" key="1">
    <citation type="submission" date="2022-06" db="EMBL/GenBank/DDBJ databases">
        <title>Aeoliella straminimaris, a novel planctomycete from sediments.</title>
        <authorList>
            <person name="Vitorino I.R."/>
            <person name="Lage O.M."/>
        </authorList>
    </citation>
    <scope>NUCLEOTIDE SEQUENCE</scope>
    <source>
        <strain evidence="2">ICT_H6.2</strain>
    </source>
</reference>
<keyword evidence="2" id="KW-0378">Hydrolase</keyword>
<dbReference type="Gene3D" id="3.60.10.10">
    <property type="entry name" value="Endonuclease/exonuclease/phosphatase"/>
    <property type="match status" value="1"/>
</dbReference>
<gene>
    <name evidence="2" type="ORF">NG895_13410</name>
</gene>